<dbReference type="Proteomes" id="UP000626148">
    <property type="component" value="Unassembled WGS sequence"/>
</dbReference>
<dbReference type="GO" id="GO:0008854">
    <property type="term" value="F:exodeoxyribonuclease V activity"/>
    <property type="evidence" value="ECO:0007669"/>
    <property type="project" value="InterPro"/>
</dbReference>
<dbReference type="GO" id="GO:0000724">
    <property type="term" value="P:double-strand break repair via homologous recombination"/>
    <property type="evidence" value="ECO:0007669"/>
    <property type="project" value="UniProtKB-UniRule"/>
</dbReference>
<dbReference type="EC" id="5.6.2.3" evidence="11"/>
<feature type="binding site" evidence="11">
    <location>
        <begin position="173"/>
        <end position="180"/>
    </location>
    <ligand>
        <name>ATP</name>
        <dbReference type="ChEBI" id="CHEBI:30616"/>
    </ligand>
</feature>
<comment type="subunit">
    <text evidence="11">Heterotrimer of RecB, RecC and RecD. All subunits contribute to DNA-binding.</text>
</comment>
<evidence type="ECO:0000259" key="13">
    <source>
        <dbReference type="Pfam" id="PF21185"/>
    </source>
</evidence>
<comment type="miscellaneous">
    <text evidence="11">In the RecBCD complex, RecB has a slow 3'-5' helicase, an exonuclease activity and loads RecA onto ssDNA, RecD has a fast 5'-3' helicase activity, while RecC stimulates the ATPase and processivity of the RecB helicase and contributes to recognition of the Chi site.</text>
</comment>
<keyword evidence="10 11" id="KW-0413">Isomerase</keyword>
<comment type="caution">
    <text evidence="14">The sequence shown here is derived from an EMBL/GenBank/DDBJ whole genome shotgun (WGS) entry which is preliminary data.</text>
</comment>
<dbReference type="EMBL" id="BMXR01000003">
    <property type="protein sequence ID" value="GGX49809.1"/>
    <property type="molecule type" value="Genomic_DNA"/>
</dbReference>
<dbReference type="PANTHER" id="PTHR43788:SF6">
    <property type="entry name" value="DNA HELICASE B"/>
    <property type="match status" value="1"/>
</dbReference>
<keyword evidence="4 11" id="KW-0378">Hydrolase</keyword>
<dbReference type="InterPro" id="IPR006344">
    <property type="entry name" value="RecD"/>
</dbReference>
<keyword evidence="5 11" id="KW-0347">Helicase</keyword>
<evidence type="ECO:0000256" key="3">
    <source>
        <dbReference type="ARBA" id="ARBA00022763"/>
    </source>
</evidence>
<proteinExistence type="inferred from homology"/>
<reference evidence="14" key="1">
    <citation type="journal article" date="2014" name="Int. J. Syst. Evol. Microbiol.">
        <title>Complete genome sequence of Corynebacterium casei LMG S-19264T (=DSM 44701T), isolated from a smear-ripened cheese.</title>
        <authorList>
            <consortium name="US DOE Joint Genome Institute (JGI-PGF)"/>
            <person name="Walter F."/>
            <person name="Albersmeier A."/>
            <person name="Kalinowski J."/>
            <person name="Ruckert C."/>
        </authorList>
    </citation>
    <scope>NUCLEOTIDE SEQUENCE</scope>
    <source>
        <strain evidence="14">KCTC 22169</strain>
    </source>
</reference>
<gene>
    <name evidence="11 14" type="primary">recD</name>
    <name evidence="14" type="ORF">GCM10007392_16490</name>
</gene>
<comment type="catalytic activity">
    <reaction evidence="11">
        <text>ATP + H2O = ADP + phosphate + H(+)</text>
        <dbReference type="Rhea" id="RHEA:13065"/>
        <dbReference type="ChEBI" id="CHEBI:15377"/>
        <dbReference type="ChEBI" id="CHEBI:15378"/>
        <dbReference type="ChEBI" id="CHEBI:30616"/>
        <dbReference type="ChEBI" id="CHEBI:43474"/>
        <dbReference type="ChEBI" id="CHEBI:456216"/>
        <dbReference type="EC" id="5.6.2.3"/>
    </reaction>
</comment>
<dbReference type="AlphaFoldDB" id="A0A918K517"/>
<dbReference type="Pfam" id="PF13538">
    <property type="entry name" value="UvrD_C_2"/>
    <property type="match status" value="1"/>
</dbReference>
<dbReference type="HAMAP" id="MF_01487">
    <property type="entry name" value="RecD"/>
    <property type="match status" value="1"/>
</dbReference>
<dbReference type="GO" id="GO:0009338">
    <property type="term" value="C:exodeoxyribonuclease V complex"/>
    <property type="evidence" value="ECO:0007669"/>
    <property type="project" value="InterPro"/>
</dbReference>
<dbReference type="GO" id="GO:0003677">
    <property type="term" value="F:DNA binding"/>
    <property type="evidence" value="ECO:0007669"/>
    <property type="project" value="UniProtKB-UniRule"/>
</dbReference>
<keyword evidence="3 11" id="KW-0227">DNA damage</keyword>
<dbReference type="Pfam" id="PF21185">
    <property type="entry name" value="RecD_N"/>
    <property type="match status" value="1"/>
</dbReference>
<dbReference type="CDD" id="cd17933">
    <property type="entry name" value="DEXSc_RecD-like"/>
    <property type="match status" value="1"/>
</dbReference>
<dbReference type="InterPro" id="IPR049550">
    <property type="entry name" value="RecD_N"/>
</dbReference>
<dbReference type="GO" id="GO:0043139">
    <property type="term" value="F:5'-3' DNA helicase activity"/>
    <property type="evidence" value="ECO:0007669"/>
    <property type="project" value="UniProtKB-UniRule"/>
</dbReference>
<evidence type="ECO:0000256" key="7">
    <source>
        <dbReference type="ARBA" id="ARBA00022840"/>
    </source>
</evidence>
<dbReference type="Gene3D" id="1.10.10.1020">
    <property type="entry name" value="RecBCD complex, subunit RecD, N-terminal domain"/>
    <property type="match status" value="1"/>
</dbReference>
<reference evidence="14" key="2">
    <citation type="submission" date="2020-09" db="EMBL/GenBank/DDBJ databases">
        <authorList>
            <person name="Sun Q."/>
            <person name="Kim S."/>
        </authorList>
    </citation>
    <scope>NUCLEOTIDE SEQUENCE</scope>
    <source>
        <strain evidence="14">KCTC 22169</strain>
    </source>
</reference>
<dbReference type="SUPFAM" id="SSF52540">
    <property type="entry name" value="P-loop containing nucleoside triphosphate hydrolases"/>
    <property type="match status" value="2"/>
</dbReference>
<comment type="function">
    <text evidence="11">A helicase/nuclease that prepares dsDNA breaks (DSB) for recombinational DNA repair. Binds to DSBs and unwinds DNA via a highly rapid and processive ATP-dependent bidirectional helicase activity. Unwinds dsDNA until it encounters a Chi (crossover hotspot instigator) sequence from the 3' direction. Cuts ssDNA a few nucleotides 3' to the Chi site. The properties and activities of the enzyme are changed at Chi. The Chi-altered holoenzyme produces a long 3'-ssDNA overhang and facilitates RecA-binding to the ssDNA for homologous DNA recombination and repair. Holoenzyme degrades any linearized DNA that is unable to undergo homologous recombination. In the holoenzyme this subunit has ssDNA-dependent ATPase and 5'-3' helicase activity. When added to pre-assembled RecBC greatly stimulates nuclease activity and augments holoenzyme processivity. Negatively regulates the RecA-loading ability of RecBCD.</text>
</comment>
<evidence type="ECO:0000313" key="15">
    <source>
        <dbReference type="Proteomes" id="UP000626148"/>
    </source>
</evidence>
<sequence length="597" mass="66537">MRDLLSLRQTLEDVAEVDLFLAERLCAWLHCDEDWLFYSLVGVSHALRQGHSCLLLSAWAGRTEWAVDDQPDSGYRFPALDDWHARLSSLPIGPDEDAPVVYEHQRLYLRRYWRFECDLAEGLRLRLDAPTQPNLKAAREALATLFDLGGNHTDWQAVAAANALFNRFSIIAGGPGTGKTYTVTRVLALLAMTLPDAPTIRMAAPTGKAAQRLGESIRAAKSDLGGRVDLVTLDAIPDEATTLHRLLGVIPNQPGFRHDARNPLDIDILLMDEVSMVDLPLMARLFRTLPAHCRVILLGDADQLPSVAAGSVLADLAERPHPGYSPTRTKALKQFGFTVDASGKNPGPADYLSYLYHSRRFDGEGGIGRLARQVIEGDADGSLNTLIAGHNDLEWVPTERIQNRISRWVEDWYRPIAHSLDRAAAFDALFQFRLLCPTRVGPLGVEALNERILKMLNPGRAPFFKGQPIMITENHYGVGLYNGDIGLIWPDDEGQLLAWFQTGEEHRPVAPGRLPRFETVYAMTIHKTQGSEFERVAIILPETPMAMLSRELIYTGLTRARQSLAIAGSEPVWRDGVKRRVERFSGLQKRLVGDQRN</sequence>
<dbReference type="Gene3D" id="3.40.50.300">
    <property type="entry name" value="P-loop containing nucleotide triphosphate hydrolases"/>
    <property type="match status" value="3"/>
</dbReference>
<organism evidence="14 15">
    <name type="scientific">Saccharospirillum salsuginis</name>
    <dbReference type="NCBI Taxonomy" id="418750"/>
    <lineage>
        <taxon>Bacteria</taxon>
        <taxon>Pseudomonadati</taxon>
        <taxon>Pseudomonadota</taxon>
        <taxon>Gammaproteobacteria</taxon>
        <taxon>Oceanospirillales</taxon>
        <taxon>Saccharospirillaceae</taxon>
        <taxon>Saccharospirillum</taxon>
    </lineage>
</organism>
<evidence type="ECO:0000256" key="9">
    <source>
        <dbReference type="ARBA" id="ARBA00023204"/>
    </source>
</evidence>
<keyword evidence="15" id="KW-1185">Reference proteome</keyword>
<evidence type="ECO:0000313" key="14">
    <source>
        <dbReference type="EMBL" id="GGX49809.1"/>
    </source>
</evidence>
<keyword evidence="7 11" id="KW-0067">ATP-binding</keyword>
<evidence type="ECO:0000256" key="5">
    <source>
        <dbReference type="ARBA" id="ARBA00022806"/>
    </source>
</evidence>
<evidence type="ECO:0000256" key="4">
    <source>
        <dbReference type="ARBA" id="ARBA00022801"/>
    </source>
</evidence>
<dbReference type="CDD" id="cd18809">
    <property type="entry name" value="SF1_C_RecD"/>
    <property type="match status" value="1"/>
</dbReference>
<dbReference type="NCBIfam" id="TIGR01447">
    <property type="entry name" value="recD"/>
    <property type="match status" value="1"/>
</dbReference>
<dbReference type="GO" id="GO:0005524">
    <property type="term" value="F:ATP binding"/>
    <property type="evidence" value="ECO:0007669"/>
    <property type="project" value="UniProtKB-UniRule"/>
</dbReference>
<dbReference type="InterPro" id="IPR027785">
    <property type="entry name" value="UvrD-like_helicase_C"/>
</dbReference>
<feature type="domain" description="RecBCD enzyme subunit RecD N-terminal" evidence="13">
    <location>
        <begin position="16"/>
        <end position="108"/>
    </location>
</feature>
<keyword evidence="2 11" id="KW-0547">Nucleotide-binding</keyword>
<dbReference type="InterPro" id="IPR027417">
    <property type="entry name" value="P-loop_NTPase"/>
</dbReference>
<evidence type="ECO:0000256" key="11">
    <source>
        <dbReference type="HAMAP-Rule" id="MF_01487"/>
    </source>
</evidence>
<dbReference type="GO" id="GO:0017116">
    <property type="term" value="F:single-stranded DNA helicase activity"/>
    <property type="evidence" value="ECO:0007669"/>
    <property type="project" value="TreeGrafter"/>
</dbReference>
<evidence type="ECO:0000256" key="8">
    <source>
        <dbReference type="ARBA" id="ARBA00023125"/>
    </source>
</evidence>
<protein>
    <recommendedName>
        <fullName evidence="11">RecBCD enzyme subunit RecD</fullName>
        <ecNumber evidence="11">5.6.2.3</ecNumber>
    </recommendedName>
    <alternativeName>
        <fullName evidence="11">DNA 5'-3' helicase subunit RecD</fullName>
    </alternativeName>
    <alternativeName>
        <fullName evidence="11">Exonuclease V subunit RecD</fullName>
        <shortName evidence="11">ExoV subunit RecD</shortName>
    </alternativeName>
    <alternativeName>
        <fullName evidence="11">Helicase/nuclease RecBCD subunit RecD</fullName>
    </alternativeName>
</protein>
<keyword evidence="9 11" id="KW-0234">DNA repair</keyword>
<comment type="similarity">
    <text evidence="11">Belongs to the RecD family.</text>
</comment>
<evidence type="ECO:0000256" key="10">
    <source>
        <dbReference type="ARBA" id="ARBA00023235"/>
    </source>
</evidence>
<evidence type="ECO:0000259" key="12">
    <source>
        <dbReference type="Pfam" id="PF13538"/>
    </source>
</evidence>
<evidence type="ECO:0000256" key="2">
    <source>
        <dbReference type="ARBA" id="ARBA00022741"/>
    </source>
</evidence>
<keyword evidence="8 11" id="KW-0238">DNA-binding</keyword>
<evidence type="ECO:0000256" key="6">
    <source>
        <dbReference type="ARBA" id="ARBA00022839"/>
    </source>
</evidence>
<dbReference type="Pfam" id="PF13245">
    <property type="entry name" value="AAA_19"/>
    <property type="match status" value="1"/>
</dbReference>
<name>A0A918K517_9GAMM</name>
<dbReference type="InterPro" id="IPR050534">
    <property type="entry name" value="Coronavir_polyprotein_1ab"/>
</dbReference>
<keyword evidence="6 11" id="KW-0269">Exonuclease</keyword>
<dbReference type="InterPro" id="IPR041851">
    <property type="entry name" value="RecD_N_sf"/>
</dbReference>
<dbReference type="PANTHER" id="PTHR43788">
    <property type="entry name" value="DNA2/NAM7 HELICASE FAMILY MEMBER"/>
    <property type="match status" value="1"/>
</dbReference>
<dbReference type="RefSeq" id="WP_189608056.1">
    <property type="nucleotide sequence ID" value="NZ_BMXR01000003.1"/>
</dbReference>
<keyword evidence="1 11" id="KW-0540">Nuclease</keyword>
<accession>A0A918K517</accession>
<evidence type="ECO:0000256" key="1">
    <source>
        <dbReference type="ARBA" id="ARBA00022722"/>
    </source>
</evidence>
<feature type="domain" description="UvrD-like helicase C-terminal" evidence="12">
    <location>
        <begin position="520"/>
        <end position="566"/>
    </location>
</feature>